<dbReference type="GO" id="GO:0032267">
    <property type="term" value="F:tRNA(Ile)-lysidine synthase activity"/>
    <property type="evidence" value="ECO:0007669"/>
    <property type="project" value="UniProtKB-EC"/>
</dbReference>
<comment type="subcellular location">
    <subcellularLocation>
        <location evidence="1 8">Cytoplasm</location>
    </subcellularLocation>
</comment>
<dbReference type="Pfam" id="PF01171">
    <property type="entry name" value="ATP_bind_3"/>
    <property type="match status" value="1"/>
</dbReference>
<dbReference type="InterPro" id="IPR011063">
    <property type="entry name" value="TilS/TtcA_N"/>
</dbReference>
<evidence type="ECO:0000256" key="2">
    <source>
        <dbReference type="ARBA" id="ARBA00022490"/>
    </source>
</evidence>
<evidence type="ECO:0000256" key="3">
    <source>
        <dbReference type="ARBA" id="ARBA00022598"/>
    </source>
</evidence>
<dbReference type="AlphaFoldDB" id="A0A1G6DS09"/>
<dbReference type="PANTHER" id="PTHR43033">
    <property type="entry name" value="TRNA(ILE)-LYSIDINE SYNTHASE-RELATED"/>
    <property type="match status" value="1"/>
</dbReference>
<comment type="similarity">
    <text evidence="8">Belongs to the tRNA(Ile)-lysidine synthase family.</text>
</comment>
<evidence type="ECO:0000256" key="8">
    <source>
        <dbReference type="HAMAP-Rule" id="MF_01161"/>
    </source>
</evidence>
<dbReference type="GO" id="GO:0005737">
    <property type="term" value="C:cytoplasm"/>
    <property type="evidence" value="ECO:0007669"/>
    <property type="project" value="UniProtKB-SubCell"/>
</dbReference>
<protein>
    <recommendedName>
        <fullName evidence="8">tRNA(Ile)-lysidine synthase</fullName>
        <ecNumber evidence="8">6.3.4.19</ecNumber>
    </recommendedName>
    <alternativeName>
        <fullName evidence="8">tRNA(Ile)-2-lysyl-cytidine synthase</fullName>
    </alternativeName>
    <alternativeName>
        <fullName evidence="8">tRNA(Ile)-lysidine synthetase</fullName>
    </alternativeName>
</protein>
<evidence type="ECO:0000256" key="1">
    <source>
        <dbReference type="ARBA" id="ARBA00004496"/>
    </source>
</evidence>
<evidence type="ECO:0000313" key="10">
    <source>
        <dbReference type="EMBL" id="SDB47585.1"/>
    </source>
</evidence>
<feature type="binding site" evidence="8">
    <location>
        <begin position="26"/>
        <end position="31"/>
    </location>
    <ligand>
        <name>ATP</name>
        <dbReference type="ChEBI" id="CHEBI:30616"/>
    </ligand>
</feature>
<dbReference type="InterPro" id="IPR012796">
    <property type="entry name" value="Lysidine-tRNA-synth_C"/>
</dbReference>
<dbReference type="NCBIfam" id="TIGR02433">
    <property type="entry name" value="lysidine_TilS_C"/>
    <property type="match status" value="1"/>
</dbReference>
<comment type="function">
    <text evidence="8">Ligates lysine onto the cytidine present at position 34 of the AUA codon-specific tRNA(Ile) that contains the anticodon CAU, in an ATP-dependent manner. Cytidine is converted to lysidine, thus changing the amino acid specificity of the tRNA from methionine to isoleucine.</text>
</comment>
<dbReference type="RefSeq" id="WP_074486767.1">
    <property type="nucleotide sequence ID" value="NZ_FMXP01000050.1"/>
</dbReference>
<feature type="domain" description="Lysidine-tRNA(Ile) synthetase C-terminal" evidence="9">
    <location>
        <begin position="345"/>
        <end position="417"/>
    </location>
</feature>
<dbReference type="HAMAP" id="MF_01161">
    <property type="entry name" value="tRNA_Ile_lys_synt"/>
    <property type="match status" value="1"/>
</dbReference>
<dbReference type="InterPro" id="IPR012795">
    <property type="entry name" value="tRNA_Ile_lys_synt_N"/>
</dbReference>
<dbReference type="NCBIfam" id="TIGR02432">
    <property type="entry name" value="lysidine_TilS_N"/>
    <property type="match status" value="1"/>
</dbReference>
<comment type="domain">
    <text evidence="8">The N-terminal region contains the highly conserved SGGXDS motif, predicted to be a P-loop motif involved in ATP binding.</text>
</comment>
<comment type="catalytic activity">
    <reaction evidence="7 8">
        <text>cytidine(34) in tRNA(Ile2) + L-lysine + ATP = lysidine(34) in tRNA(Ile2) + AMP + diphosphate + H(+)</text>
        <dbReference type="Rhea" id="RHEA:43744"/>
        <dbReference type="Rhea" id="RHEA-COMP:10625"/>
        <dbReference type="Rhea" id="RHEA-COMP:10670"/>
        <dbReference type="ChEBI" id="CHEBI:15378"/>
        <dbReference type="ChEBI" id="CHEBI:30616"/>
        <dbReference type="ChEBI" id="CHEBI:32551"/>
        <dbReference type="ChEBI" id="CHEBI:33019"/>
        <dbReference type="ChEBI" id="CHEBI:82748"/>
        <dbReference type="ChEBI" id="CHEBI:83665"/>
        <dbReference type="ChEBI" id="CHEBI:456215"/>
        <dbReference type="EC" id="6.3.4.19"/>
    </reaction>
</comment>
<dbReference type="Gene3D" id="3.40.50.620">
    <property type="entry name" value="HUPs"/>
    <property type="match status" value="1"/>
</dbReference>
<gene>
    <name evidence="8" type="primary">tilS</name>
    <name evidence="10" type="ORF">SAMN02910293_02373</name>
</gene>
<dbReference type="GO" id="GO:0006400">
    <property type="term" value="P:tRNA modification"/>
    <property type="evidence" value="ECO:0007669"/>
    <property type="project" value="UniProtKB-UniRule"/>
</dbReference>
<evidence type="ECO:0000256" key="7">
    <source>
        <dbReference type="ARBA" id="ARBA00048539"/>
    </source>
</evidence>
<organism evidence="10 11">
    <name type="scientific">Streptococcus henryi</name>
    <dbReference type="NCBI Taxonomy" id="439219"/>
    <lineage>
        <taxon>Bacteria</taxon>
        <taxon>Bacillati</taxon>
        <taxon>Bacillota</taxon>
        <taxon>Bacilli</taxon>
        <taxon>Lactobacillales</taxon>
        <taxon>Streptococcaceae</taxon>
        <taxon>Streptococcus</taxon>
    </lineage>
</organism>
<dbReference type="SMART" id="SM00977">
    <property type="entry name" value="TilS_C"/>
    <property type="match status" value="1"/>
</dbReference>
<dbReference type="eggNOG" id="COG0037">
    <property type="taxonomic scope" value="Bacteria"/>
</dbReference>
<dbReference type="GO" id="GO:0005524">
    <property type="term" value="F:ATP binding"/>
    <property type="evidence" value="ECO:0007669"/>
    <property type="project" value="UniProtKB-UniRule"/>
</dbReference>
<keyword evidence="3 8" id="KW-0436">Ligase</keyword>
<evidence type="ECO:0000256" key="6">
    <source>
        <dbReference type="ARBA" id="ARBA00022840"/>
    </source>
</evidence>
<dbReference type="EMBL" id="FMXP01000050">
    <property type="protein sequence ID" value="SDB47585.1"/>
    <property type="molecule type" value="Genomic_DNA"/>
</dbReference>
<accession>A0A1G6DS09</accession>
<dbReference type="CDD" id="cd01992">
    <property type="entry name" value="TilS_N"/>
    <property type="match status" value="1"/>
</dbReference>
<evidence type="ECO:0000256" key="4">
    <source>
        <dbReference type="ARBA" id="ARBA00022694"/>
    </source>
</evidence>
<evidence type="ECO:0000313" key="11">
    <source>
        <dbReference type="Proteomes" id="UP000182508"/>
    </source>
</evidence>
<keyword evidence="11" id="KW-1185">Reference proteome</keyword>
<name>A0A1G6DS09_9STRE</name>
<dbReference type="Proteomes" id="UP000182508">
    <property type="component" value="Unassembled WGS sequence"/>
</dbReference>
<keyword evidence="6 8" id="KW-0067">ATP-binding</keyword>
<keyword evidence="5 8" id="KW-0547">Nucleotide-binding</keyword>
<keyword evidence="2 8" id="KW-0963">Cytoplasm</keyword>
<reference evidence="10 11" key="1">
    <citation type="submission" date="2016-10" db="EMBL/GenBank/DDBJ databases">
        <authorList>
            <person name="de Groot N.N."/>
        </authorList>
    </citation>
    <scope>NUCLEOTIDE SEQUENCE [LARGE SCALE GENOMIC DNA]</scope>
    <source>
        <strain evidence="10 11">A-4</strain>
    </source>
</reference>
<evidence type="ECO:0000256" key="5">
    <source>
        <dbReference type="ARBA" id="ARBA00022741"/>
    </source>
</evidence>
<sequence length="421" mass="49772">MYTTIFKHIQKLAYFEKHQKVLIAVSGGVDSMNLLHFLHLYQEKLNIHLGIAHINHKQRPESEEEESYLREWAKLQNIPIYISHFSGIFSEKAARDFRYQFFKKIMAEHHYTALVTAHHADDQAETIFMRLLRGSRLRHLAGIQAVQDFGDGQLIRPFLEIPKRDLPDIFHFEDDSNKSLDYLRNRIRNHYFPELELENPQIKSAMRDLSQESQLVFQALRDLTAKIDKTNCLEFLSQTEAVQDFLLQEYLEQFSDLQISRKQFQELLHIIRTKENFNYKIKGNYHLIKTKTDIQIKKISLETDREKSPKVLEYDNVVEYKQYRFSFQELSTQSNSLLLYSDSPITLRGRQEGDSIDFGTFSKKIRRLFIDEKISLENREKAIIGQQDGEIIFVLVNDKTYLRKAPKDGIMKAKLYIEKLE</sequence>
<dbReference type="EC" id="6.3.4.19" evidence="8"/>
<keyword evidence="4 8" id="KW-0819">tRNA processing</keyword>
<proteinExistence type="inferred from homology"/>
<dbReference type="STRING" id="439219.SAMN02910293_02373"/>
<dbReference type="PANTHER" id="PTHR43033:SF1">
    <property type="entry name" value="TRNA(ILE)-LYSIDINE SYNTHASE-RELATED"/>
    <property type="match status" value="1"/>
</dbReference>
<dbReference type="InterPro" id="IPR012094">
    <property type="entry name" value="tRNA_Ile_lys_synt"/>
</dbReference>
<dbReference type="InterPro" id="IPR014729">
    <property type="entry name" value="Rossmann-like_a/b/a_fold"/>
</dbReference>
<dbReference type="SUPFAM" id="SSF52402">
    <property type="entry name" value="Adenine nucleotide alpha hydrolases-like"/>
    <property type="match status" value="1"/>
</dbReference>
<evidence type="ECO:0000259" key="9">
    <source>
        <dbReference type="SMART" id="SM00977"/>
    </source>
</evidence>